<evidence type="ECO:0000313" key="6">
    <source>
        <dbReference type="Proteomes" id="UP000050326"/>
    </source>
</evidence>
<dbReference type="STRING" id="36849.OXPF_03330"/>
<dbReference type="GO" id="GO:0003700">
    <property type="term" value="F:DNA-binding transcription factor activity"/>
    <property type="evidence" value="ECO:0007669"/>
    <property type="project" value="InterPro"/>
</dbReference>
<feature type="domain" description="HTH marR-type" evidence="4">
    <location>
        <begin position="6"/>
        <end position="142"/>
    </location>
</feature>
<dbReference type="RefSeq" id="WP_054873485.1">
    <property type="nucleotide sequence ID" value="NZ_LKET01000016.1"/>
</dbReference>
<keyword evidence="1" id="KW-0805">Transcription regulation</keyword>
<dbReference type="Pfam" id="PF12802">
    <property type="entry name" value="MarR_2"/>
    <property type="match status" value="1"/>
</dbReference>
<proteinExistence type="predicted"/>
<dbReference type="GO" id="GO:0003677">
    <property type="term" value="F:DNA binding"/>
    <property type="evidence" value="ECO:0007669"/>
    <property type="project" value="UniProtKB-KW"/>
</dbReference>
<dbReference type="OrthoDB" id="1853358at2"/>
<dbReference type="PANTHER" id="PTHR42756">
    <property type="entry name" value="TRANSCRIPTIONAL REGULATOR, MARR"/>
    <property type="match status" value="1"/>
</dbReference>
<organism evidence="5 6">
    <name type="scientific">Oxobacter pfennigii</name>
    <dbReference type="NCBI Taxonomy" id="36849"/>
    <lineage>
        <taxon>Bacteria</taxon>
        <taxon>Bacillati</taxon>
        <taxon>Bacillota</taxon>
        <taxon>Clostridia</taxon>
        <taxon>Eubacteriales</taxon>
        <taxon>Clostridiaceae</taxon>
        <taxon>Oxobacter</taxon>
    </lineage>
</organism>
<dbReference type="InterPro" id="IPR000835">
    <property type="entry name" value="HTH_MarR-typ"/>
</dbReference>
<accession>A0A0P8X510</accession>
<reference evidence="5 6" key="1">
    <citation type="submission" date="2015-09" db="EMBL/GenBank/DDBJ databases">
        <title>Genome sequence of Oxobacter pfennigii DSM 3222.</title>
        <authorList>
            <person name="Poehlein A."/>
            <person name="Bengelsdorf F.R."/>
            <person name="Schiel-Bengelsdorf B."/>
            <person name="Duerre P."/>
            <person name="Daniel R."/>
        </authorList>
    </citation>
    <scope>NUCLEOTIDE SEQUENCE [LARGE SCALE GENOMIC DNA]</scope>
    <source>
        <strain evidence="5 6">DSM 3222</strain>
    </source>
</reference>
<dbReference type="Gene3D" id="1.10.10.10">
    <property type="entry name" value="Winged helix-like DNA-binding domain superfamily/Winged helix DNA-binding domain"/>
    <property type="match status" value="1"/>
</dbReference>
<evidence type="ECO:0000256" key="2">
    <source>
        <dbReference type="ARBA" id="ARBA00023125"/>
    </source>
</evidence>
<evidence type="ECO:0000259" key="4">
    <source>
        <dbReference type="PROSITE" id="PS50995"/>
    </source>
</evidence>
<keyword evidence="3" id="KW-0804">Transcription</keyword>
<evidence type="ECO:0000313" key="5">
    <source>
        <dbReference type="EMBL" id="KPU45865.1"/>
    </source>
</evidence>
<dbReference type="EMBL" id="LKET01000016">
    <property type="protein sequence ID" value="KPU45865.1"/>
    <property type="molecule type" value="Genomic_DNA"/>
</dbReference>
<evidence type="ECO:0000256" key="1">
    <source>
        <dbReference type="ARBA" id="ARBA00023015"/>
    </source>
</evidence>
<comment type="caution">
    <text evidence="5">The sequence shown here is derived from an EMBL/GenBank/DDBJ whole genome shotgun (WGS) entry which is preliminary data.</text>
</comment>
<dbReference type="PATRIC" id="fig|36849.3.peg.362"/>
<keyword evidence="2" id="KW-0238">DNA-binding</keyword>
<dbReference type="InterPro" id="IPR036388">
    <property type="entry name" value="WH-like_DNA-bd_sf"/>
</dbReference>
<dbReference type="SUPFAM" id="SSF46785">
    <property type="entry name" value="Winged helix' DNA-binding domain"/>
    <property type="match status" value="1"/>
</dbReference>
<dbReference type="PANTHER" id="PTHR42756:SF1">
    <property type="entry name" value="TRANSCRIPTIONAL REPRESSOR OF EMRAB OPERON"/>
    <property type="match status" value="1"/>
</dbReference>
<dbReference type="PRINTS" id="PR00598">
    <property type="entry name" value="HTHMARR"/>
</dbReference>
<dbReference type="PROSITE" id="PS50995">
    <property type="entry name" value="HTH_MARR_2"/>
    <property type="match status" value="1"/>
</dbReference>
<gene>
    <name evidence="5" type="primary">slyA_2</name>
    <name evidence="5" type="ORF">OXPF_03330</name>
</gene>
<keyword evidence="6" id="KW-1185">Reference proteome</keyword>
<sequence length="147" mass="16897">MYKNDSNYLRELIRILVRNLGILDRSEASCCGTTLSQCHAIIEIGRKKEISLNELAETLNLDNSTMSRTVNNLVSQELAIRETHPEDRRYLVIRLTGKGLEVFKTIESNMEVYYKDVFASIPEDKREQVIESMILLVEAVNKNKCCK</sequence>
<evidence type="ECO:0000256" key="3">
    <source>
        <dbReference type="ARBA" id="ARBA00023163"/>
    </source>
</evidence>
<dbReference type="Proteomes" id="UP000050326">
    <property type="component" value="Unassembled WGS sequence"/>
</dbReference>
<dbReference type="InterPro" id="IPR036390">
    <property type="entry name" value="WH_DNA-bd_sf"/>
</dbReference>
<dbReference type="SMART" id="SM00347">
    <property type="entry name" value="HTH_MARR"/>
    <property type="match status" value="1"/>
</dbReference>
<dbReference type="AlphaFoldDB" id="A0A0P8X510"/>
<name>A0A0P8X510_9CLOT</name>
<protein>
    <submittedName>
        <fullName evidence="5">Transcriptional regulator SlyA</fullName>
    </submittedName>
</protein>